<protein>
    <submittedName>
        <fullName evidence="2">Uncharacterized protein</fullName>
    </submittedName>
</protein>
<name>A0ABD2Y462_9GENT</name>
<gene>
    <name evidence="2" type="ORF">ACH5RR_039647</name>
</gene>
<comment type="caution">
    <text evidence="2">The sequence shown here is derived from an EMBL/GenBank/DDBJ whole genome shotgun (WGS) entry which is preliminary data.</text>
</comment>
<evidence type="ECO:0000256" key="1">
    <source>
        <dbReference type="SAM" id="MobiDB-lite"/>
    </source>
</evidence>
<dbReference type="AlphaFoldDB" id="A0ABD2Y462"/>
<proteinExistence type="predicted"/>
<reference evidence="2 3" key="1">
    <citation type="submission" date="2024-11" db="EMBL/GenBank/DDBJ databases">
        <title>A near-complete genome assembly of Cinchona calisaya.</title>
        <authorList>
            <person name="Lian D.C."/>
            <person name="Zhao X.W."/>
            <person name="Wei L."/>
        </authorList>
    </citation>
    <scope>NUCLEOTIDE SEQUENCE [LARGE SCALE GENOMIC DNA]</scope>
    <source>
        <tissue evidence="2">Nenye</tissue>
    </source>
</reference>
<dbReference type="EMBL" id="JBJUIK010000016">
    <property type="protein sequence ID" value="KAL3500554.1"/>
    <property type="molecule type" value="Genomic_DNA"/>
</dbReference>
<sequence length="178" mass="18657">MPGATEINADVVVQVCLDSTISPSIGQGIILAVAAPKIPSTAHPKSVLIDGKLDDFTAVEVVNSIMQPRELTKSNFVKEHAASPATHVAPVPVEGKEIFFTHESSSVRPLTATFALGGGNVIAPSKKKKPLAKPMSSIGVQYHTNPAPNIITNDMATKDHGTSSSYLPKCNSSFGRGD</sequence>
<dbReference type="Proteomes" id="UP001630127">
    <property type="component" value="Unassembled WGS sequence"/>
</dbReference>
<accession>A0ABD2Y462</accession>
<keyword evidence="3" id="KW-1185">Reference proteome</keyword>
<evidence type="ECO:0000313" key="3">
    <source>
        <dbReference type="Proteomes" id="UP001630127"/>
    </source>
</evidence>
<feature type="compositionally biased region" description="Polar residues" evidence="1">
    <location>
        <begin position="162"/>
        <end position="178"/>
    </location>
</feature>
<evidence type="ECO:0000313" key="2">
    <source>
        <dbReference type="EMBL" id="KAL3500554.1"/>
    </source>
</evidence>
<organism evidence="2 3">
    <name type="scientific">Cinchona calisaya</name>
    <dbReference type="NCBI Taxonomy" id="153742"/>
    <lineage>
        <taxon>Eukaryota</taxon>
        <taxon>Viridiplantae</taxon>
        <taxon>Streptophyta</taxon>
        <taxon>Embryophyta</taxon>
        <taxon>Tracheophyta</taxon>
        <taxon>Spermatophyta</taxon>
        <taxon>Magnoliopsida</taxon>
        <taxon>eudicotyledons</taxon>
        <taxon>Gunneridae</taxon>
        <taxon>Pentapetalae</taxon>
        <taxon>asterids</taxon>
        <taxon>lamiids</taxon>
        <taxon>Gentianales</taxon>
        <taxon>Rubiaceae</taxon>
        <taxon>Cinchonoideae</taxon>
        <taxon>Cinchoneae</taxon>
        <taxon>Cinchona</taxon>
    </lineage>
</organism>
<feature type="region of interest" description="Disordered" evidence="1">
    <location>
        <begin position="156"/>
        <end position="178"/>
    </location>
</feature>